<reference evidence="2" key="1">
    <citation type="submission" date="2022-11" db="UniProtKB">
        <authorList>
            <consortium name="WormBaseParasite"/>
        </authorList>
    </citation>
    <scope>IDENTIFICATION</scope>
</reference>
<evidence type="ECO:0000313" key="2">
    <source>
        <dbReference type="WBParaSite" id="nRc.2.0.1.t11978-RA"/>
    </source>
</evidence>
<organism evidence="1 2">
    <name type="scientific">Romanomermis culicivorax</name>
    <name type="common">Nematode worm</name>
    <dbReference type="NCBI Taxonomy" id="13658"/>
    <lineage>
        <taxon>Eukaryota</taxon>
        <taxon>Metazoa</taxon>
        <taxon>Ecdysozoa</taxon>
        <taxon>Nematoda</taxon>
        <taxon>Enoplea</taxon>
        <taxon>Dorylaimia</taxon>
        <taxon>Mermithida</taxon>
        <taxon>Mermithoidea</taxon>
        <taxon>Mermithidae</taxon>
        <taxon>Romanomermis</taxon>
    </lineage>
</organism>
<accession>A0A915IDV5</accession>
<protein>
    <submittedName>
        <fullName evidence="2">Uncharacterized protein</fullName>
    </submittedName>
</protein>
<keyword evidence="1" id="KW-1185">Reference proteome</keyword>
<evidence type="ECO:0000313" key="1">
    <source>
        <dbReference type="Proteomes" id="UP000887565"/>
    </source>
</evidence>
<name>A0A915IDV5_ROMCU</name>
<proteinExistence type="predicted"/>
<dbReference type="Proteomes" id="UP000887565">
    <property type="component" value="Unplaced"/>
</dbReference>
<sequence length="31" mass="3522">MDQMEPVPVQKRPVTKPGAAIQATFVQRLER</sequence>
<dbReference type="WBParaSite" id="nRc.2.0.1.t11978-RA">
    <property type="protein sequence ID" value="nRc.2.0.1.t11978-RA"/>
    <property type="gene ID" value="nRc.2.0.1.g11978"/>
</dbReference>
<dbReference type="AlphaFoldDB" id="A0A915IDV5"/>